<organism evidence="4 5">
    <name type="scientific">Candidatus Nomurabacteria bacterium RIFCSPHIGHO2_01_FULL_42_15</name>
    <dbReference type="NCBI Taxonomy" id="1801742"/>
    <lineage>
        <taxon>Bacteria</taxon>
        <taxon>Candidatus Nomuraibacteriota</taxon>
    </lineage>
</organism>
<dbReference type="Proteomes" id="UP000178235">
    <property type="component" value="Unassembled WGS sequence"/>
</dbReference>
<feature type="transmembrane region" description="Helical" evidence="2">
    <location>
        <begin position="7"/>
        <end position="26"/>
    </location>
</feature>
<keyword evidence="2" id="KW-0812">Transmembrane</keyword>
<keyword evidence="2" id="KW-0472">Membrane</keyword>
<reference evidence="4 5" key="1">
    <citation type="journal article" date="2016" name="Nat. Commun.">
        <title>Thousands of microbial genomes shed light on interconnected biogeochemical processes in an aquifer system.</title>
        <authorList>
            <person name="Anantharaman K."/>
            <person name="Brown C.T."/>
            <person name="Hug L.A."/>
            <person name="Sharon I."/>
            <person name="Castelle C.J."/>
            <person name="Probst A.J."/>
            <person name="Thomas B.C."/>
            <person name="Singh A."/>
            <person name="Wilkins M.J."/>
            <person name="Karaoz U."/>
            <person name="Brodie E.L."/>
            <person name="Williams K.H."/>
            <person name="Hubbard S.S."/>
            <person name="Banfield J.F."/>
        </authorList>
    </citation>
    <scope>NUCLEOTIDE SEQUENCE [LARGE SCALE GENOMIC DNA]</scope>
</reference>
<feature type="domain" description="Peptidoglycan binding-like" evidence="3">
    <location>
        <begin position="127"/>
        <end position="181"/>
    </location>
</feature>
<dbReference type="Gene3D" id="2.120.10.30">
    <property type="entry name" value="TolB, C-terminal domain"/>
    <property type="match status" value="1"/>
</dbReference>
<dbReference type="EMBL" id="MFTS01000005">
    <property type="protein sequence ID" value="OGI68091.1"/>
    <property type="molecule type" value="Genomic_DNA"/>
</dbReference>
<evidence type="ECO:0000259" key="3">
    <source>
        <dbReference type="Pfam" id="PF01471"/>
    </source>
</evidence>
<sequence>MTKRNFILLIVILALTVISVFVFLVLREPGTEPSGEETGKGTNFISQFNPFATKPKPPAENPPAETTPDELPVETEKLKFTKVSSMPIAGFAVFTKERLKDVPAIIPAITEETPYDFGSATIKNGSTGEAVKEVQRFLNKTLNLSLELDGTLNAETIAAIKKWQGDHGLVTDGVVGAKTKVLMYSSVNQNMGTSNPTSPPTEFMSALRYVDKATGNIYQTFADKIEERKFTTTIIPRVHEAYFGNHGGSVIMRYLKADARTIETFVGSLPKEVLGGDTTGNNEIKGSFLPSNVKDVSLSPDTLKVFYLFESGENIIGTILNLTTNQKTQIFDSPFTEWLPEWPNQNTITLSTKPSFGVPGYIYSMNSAGKNFSKTLGDINGLTALTSPDGKLILFSNNNLSLNVYHTDTRNSDTLGIKTLSEKCVWGKMSDAIYCAVPKLIGVGAFPDSWYQGEVSFSDQIWKINVKNGNGALLLDPVAVRGGEEIDGMRLALDENENYLFFMNKKNSFLWELELK</sequence>
<name>A0A1F6VEL7_9BACT</name>
<gene>
    <name evidence="4" type="ORF">A2738_02810</name>
</gene>
<dbReference type="SUPFAM" id="SSF69304">
    <property type="entry name" value="Tricorn protease N-terminal domain"/>
    <property type="match status" value="1"/>
</dbReference>
<dbReference type="InterPro" id="IPR002477">
    <property type="entry name" value="Peptidoglycan-bd-like"/>
</dbReference>
<dbReference type="Pfam" id="PF01471">
    <property type="entry name" value="PG_binding_1"/>
    <property type="match status" value="1"/>
</dbReference>
<evidence type="ECO:0000313" key="5">
    <source>
        <dbReference type="Proteomes" id="UP000178235"/>
    </source>
</evidence>
<dbReference type="InterPro" id="IPR011042">
    <property type="entry name" value="6-blade_b-propeller_TolB-like"/>
</dbReference>
<dbReference type="Gene3D" id="1.10.101.10">
    <property type="entry name" value="PGBD-like superfamily/PGBD"/>
    <property type="match status" value="1"/>
</dbReference>
<keyword evidence="2" id="KW-1133">Transmembrane helix</keyword>
<feature type="region of interest" description="Disordered" evidence="1">
    <location>
        <begin position="31"/>
        <end position="69"/>
    </location>
</feature>
<accession>A0A1F6VEL7</accession>
<dbReference type="InterPro" id="IPR036365">
    <property type="entry name" value="PGBD-like_sf"/>
</dbReference>
<protein>
    <recommendedName>
        <fullName evidence="3">Peptidoglycan binding-like domain-containing protein</fullName>
    </recommendedName>
</protein>
<proteinExistence type="predicted"/>
<comment type="caution">
    <text evidence="4">The sequence shown here is derived from an EMBL/GenBank/DDBJ whole genome shotgun (WGS) entry which is preliminary data.</text>
</comment>
<dbReference type="SUPFAM" id="SSF47090">
    <property type="entry name" value="PGBD-like"/>
    <property type="match status" value="1"/>
</dbReference>
<evidence type="ECO:0000313" key="4">
    <source>
        <dbReference type="EMBL" id="OGI68091.1"/>
    </source>
</evidence>
<evidence type="ECO:0000256" key="2">
    <source>
        <dbReference type="SAM" id="Phobius"/>
    </source>
</evidence>
<evidence type="ECO:0000256" key="1">
    <source>
        <dbReference type="SAM" id="MobiDB-lite"/>
    </source>
</evidence>
<dbReference type="InterPro" id="IPR036366">
    <property type="entry name" value="PGBDSf"/>
</dbReference>
<dbReference type="AlphaFoldDB" id="A0A1F6VEL7"/>